<evidence type="ECO:0000313" key="3">
    <source>
        <dbReference type="EMBL" id="CAB4738499.1"/>
    </source>
</evidence>
<sequence>MSTPPAPEAAPDLTRHPVIAEWLASPSPRKFWLDGGGARDWSGQRSILGVLADDDVSLTYSAARREVTRHVGGRAEVVGDDVFAVLEAELVAGGPRDQWFGYLGYACRPDLPARPSADVPDAVLMRPSRVRLVEHGVVGGSVSGAPGSPTPSGPFGPDPRLDGAPFVATSPLARSSREGRQTQPRSSGGAVEPAPGPGGPDGVGDPSASVVGAGGLVAGEGLVDDEYRVAFERVQERLHAGDSYEVNLTHRVRVESGLEPAAAYLRLRRLNPAPYAGFLQHDVPGARAWLLSSSPERFATITGDPRVLETKPIKGTTPRSDDPVVDAAHRERLASDPRYRAENLMIVDLLRHDVASVCEVGSVEVPQLMEVESYETVHQLVSTVRGRLRPEVSTVAALRALFPAGSMTGAPKLRTMEVVDEVEASPRGAYAGAFGWVSGDGRADLGVVIRSLVTAGDGRWTVGTGGGITVLSDVAEEHAEAALKARRLLEVFTPS</sequence>
<gene>
    <name evidence="3" type="ORF">UFOPK2761_01084</name>
</gene>
<name>A0A6J6SWI7_9ZZZZ</name>
<dbReference type="GO" id="GO:0046820">
    <property type="term" value="F:4-amino-4-deoxychorismate synthase activity"/>
    <property type="evidence" value="ECO:0007669"/>
    <property type="project" value="TreeGrafter"/>
</dbReference>
<feature type="region of interest" description="Disordered" evidence="1">
    <location>
        <begin position="138"/>
        <end position="211"/>
    </location>
</feature>
<dbReference type="GO" id="GO:0008153">
    <property type="term" value="P:4-aminobenzoate biosynthetic process"/>
    <property type="evidence" value="ECO:0007669"/>
    <property type="project" value="TreeGrafter"/>
</dbReference>
<accession>A0A6J6SWI7</accession>
<dbReference type="EMBL" id="CAEZYQ010000007">
    <property type="protein sequence ID" value="CAB4738499.1"/>
    <property type="molecule type" value="Genomic_DNA"/>
</dbReference>
<dbReference type="SUPFAM" id="SSF56322">
    <property type="entry name" value="ADC synthase"/>
    <property type="match status" value="1"/>
</dbReference>
<dbReference type="InterPro" id="IPR005801">
    <property type="entry name" value="ADC_synthase"/>
</dbReference>
<dbReference type="GO" id="GO:0005737">
    <property type="term" value="C:cytoplasm"/>
    <property type="evidence" value="ECO:0007669"/>
    <property type="project" value="TreeGrafter"/>
</dbReference>
<organism evidence="3">
    <name type="scientific">freshwater metagenome</name>
    <dbReference type="NCBI Taxonomy" id="449393"/>
    <lineage>
        <taxon>unclassified sequences</taxon>
        <taxon>metagenomes</taxon>
        <taxon>ecological metagenomes</taxon>
    </lineage>
</organism>
<evidence type="ECO:0000256" key="1">
    <source>
        <dbReference type="SAM" id="MobiDB-lite"/>
    </source>
</evidence>
<evidence type="ECO:0000259" key="2">
    <source>
        <dbReference type="Pfam" id="PF00425"/>
    </source>
</evidence>
<dbReference type="Pfam" id="PF00425">
    <property type="entry name" value="Chorismate_bind"/>
    <property type="match status" value="1"/>
</dbReference>
<protein>
    <submittedName>
        <fullName evidence="3">Unannotated protein</fullName>
    </submittedName>
</protein>
<proteinExistence type="predicted"/>
<dbReference type="PANTHER" id="PTHR11236">
    <property type="entry name" value="AMINOBENZOATE/ANTHRANILATE SYNTHASE"/>
    <property type="match status" value="1"/>
</dbReference>
<dbReference type="PRINTS" id="PR00095">
    <property type="entry name" value="ANTSNTHASEI"/>
</dbReference>
<dbReference type="InterPro" id="IPR019999">
    <property type="entry name" value="Anth_synth_I-like"/>
</dbReference>
<feature type="compositionally biased region" description="Pro residues" evidence="1">
    <location>
        <begin position="148"/>
        <end position="157"/>
    </location>
</feature>
<dbReference type="GO" id="GO:0000162">
    <property type="term" value="P:L-tryptophan biosynthetic process"/>
    <property type="evidence" value="ECO:0007669"/>
    <property type="project" value="TreeGrafter"/>
</dbReference>
<dbReference type="Gene3D" id="3.60.120.10">
    <property type="entry name" value="Anthranilate synthase"/>
    <property type="match status" value="1"/>
</dbReference>
<dbReference type="AlphaFoldDB" id="A0A6J6SWI7"/>
<dbReference type="InterPro" id="IPR015890">
    <property type="entry name" value="Chorismate_C"/>
</dbReference>
<dbReference type="PANTHER" id="PTHR11236:SF18">
    <property type="entry name" value="AMINODEOXYCHORISMATE SYNTHASE"/>
    <property type="match status" value="1"/>
</dbReference>
<reference evidence="3" key="1">
    <citation type="submission" date="2020-05" db="EMBL/GenBank/DDBJ databases">
        <authorList>
            <person name="Chiriac C."/>
            <person name="Salcher M."/>
            <person name="Ghai R."/>
            <person name="Kavagutti S V."/>
        </authorList>
    </citation>
    <scope>NUCLEOTIDE SEQUENCE</scope>
</reference>
<feature type="domain" description="Chorismate-utilising enzyme C-terminal" evidence="2">
    <location>
        <begin position="225"/>
        <end position="484"/>
    </location>
</feature>